<feature type="compositionally biased region" description="Low complexity" evidence="4">
    <location>
        <begin position="576"/>
        <end position="599"/>
    </location>
</feature>
<evidence type="ECO:0008006" key="7">
    <source>
        <dbReference type="Google" id="ProtNLM"/>
    </source>
</evidence>
<feature type="coiled-coil region" evidence="3">
    <location>
        <begin position="389"/>
        <end position="441"/>
    </location>
</feature>
<dbReference type="PANTHER" id="PTHR47057:SF1">
    <property type="entry name" value="AFADIN_ALPHA-ACTININ-BINDING PROTEIN"/>
    <property type="match status" value="1"/>
</dbReference>
<organism evidence="5 6">
    <name type="scientific">Gymnopilus dilepis</name>
    <dbReference type="NCBI Taxonomy" id="231916"/>
    <lineage>
        <taxon>Eukaryota</taxon>
        <taxon>Fungi</taxon>
        <taxon>Dikarya</taxon>
        <taxon>Basidiomycota</taxon>
        <taxon>Agaricomycotina</taxon>
        <taxon>Agaricomycetes</taxon>
        <taxon>Agaricomycetidae</taxon>
        <taxon>Agaricales</taxon>
        <taxon>Agaricineae</taxon>
        <taxon>Hymenogastraceae</taxon>
        <taxon>Gymnopilus</taxon>
    </lineage>
</organism>
<dbReference type="InterPro" id="IPR021622">
    <property type="entry name" value="Afadin/alpha-actinin-bd"/>
</dbReference>
<comment type="similarity">
    <text evidence="1">Belongs to the ADIP family.</text>
</comment>
<dbReference type="AlphaFoldDB" id="A0A409WAA4"/>
<evidence type="ECO:0000256" key="1">
    <source>
        <dbReference type="ARBA" id="ARBA00009291"/>
    </source>
</evidence>
<accession>A0A409WAA4</accession>
<dbReference type="OrthoDB" id="312015at2759"/>
<feature type="coiled-coil region" evidence="3">
    <location>
        <begin position="103"/>
        <end position="130"/>
    </location>
</feature>
<dbReference type="Pfam" id="PF11559">
    <property type="entry name" value="ADIP"/>
    <property type="match status" value="1"/>
</dbReference>
<feature type="coiled-coil region" evidence="3">
    <location>
        <begin position="219"/>
        <end position="246"/>
    </location>
</feature>
<proteinExistence type="inferred from homology"/>
<comment type="caution">
    <text evidence="5">The sequence shown here is derived from an EMBL/GenBank/DDBJ whole genome shotgun (WGS) entry which is preliminary data.</text>
</comment>
<feature type="coiled-coil region" evidence="3">
    <location>
        <begin position="330"/>
        <end position="357"/>
    </location>
</feature>
<dbReference type="Proteomes" id="UP000284706">
    <property type="component" value="Unassembled WGS sequence"/>
</dbReference>
<dbReference type="PANTHER" id="PTHR47057">
    <property type="entry name" value="AFADIN/ALPHA-ACTININ-BINDING"/>
    <property type="match status" value="1"/>
</dbReference>
<protein>
    <recommendedName>
        <fullName evidence="7">Afadin and alpha-actinin-binding-domain-containing protein</fullName>
    </recommendedName>
</protein>
<feature type="compositionally biased region" description="Pro residues" evidence="4">
    <location>
        <begin position="562"/>
        <end position="575"/>
    </location>
</feature>
<reference evidence="5 6" key="1">
    <citation type="journal article" date="2018" name="Evol. Lett.">
        <title>Horizontal gene cluster transfer increased hallucinogenic mushroom diversity.</title>
        <authorList>
            <person name="Reynolds H.T."/>
            <person name="Vijayakumar V."/>
            <person name="Gluck-Thaler E."/>
            <person name="Korotkin H.B."/>
            <person name="Matheny P.B."/>
            <person name="Slot J.C."/>
        </authorList>
    </citation>
    <scope>NUCLEOTIDE SEQUENCE [LARGE SCALE GENOMIC DNA]</scope>
    <source>
        <strain evidence="5 6">SRW20</strain>
    </source>
</reference>
<gene>
    <name evidence="5" type="ORF">CVT26_016220</name>
</gene>
<feature type="compositionally biased region" description="Low complexity" evidence="4">
    <location>
        <begin position="808"/>
        <end position="821"/>
    </location>
</feature>
<dbReference type="EMBL" id="NHYE01005259">
    <property type="protein sequence ID" value="PPQ75446.1"/>
    <property type="molecule type" value="Genomic_DNA"/>
</dbReference>
<feature type="compositionally biased region" description="Polar residues" evidence="4">
    <location>
        <begin position="793"/>
        <end position="807"/>
    </location>
</feature>
<dbReference type="STRING" id="231916.A0A409WAA4"/>
<keyword evidence="6" id="KW-1185">Reference proteome</keyword>
<evidence type="ECO:0000313" key="5">
    <source>
        <dbReference type="EMBL" id="PPQ75446.1"/>
    </source>
</evidence>
<evidence type="ECO:0000256" key="4">
    <source>
        <dbReference type="SAM" id="MobiDB-lite"/>
    </source>
</evidence>
<evidence type="ECO:0000256" key="3">
    <source>
        <dbReference type="SAM" id="Coils"/>
    </source>
</evidence>
<sequence>MAETPRRAVHWDNNSPSLSNLDSPFFNATYETSVDSTSSLEFVNAQLVAHGFAPTPGLSLEGISNESMSRVVKCLLALLSQRMEDMNRAEDLTTKLRTLSYDYERMKSLYNKASEQSANAEREMNLHKSRLAATVRSLQASENAHKQTSSELQRTRTLLQGVRATYQAELKKKEKEVERVMEKWQKLADSQAKLSAAPSGIRCANVAAVEGDDVLSKGQSFLEIALEQAEQARNNLSDENLGLRKLILRTVNEVQLVLHHARSLLPSKLNSEEPVPFTLATLFPLSPPDAAREKLDSILKDLRESLTSLSQVSAATQSTRSSPQILDGELERLQGIVKALKEELSRTQEQNQAHVADTQAMFDKFAADHRIATGEIAEMSIELMSAPLKDEEKERLDILRKELDAERQKFTEAAIRFGKEKAELEAERIRFLDEKRSWEVEKMLADLPPTPAPASPAKPSAPALRLTPKKSPRKSPHKSPHKSPRKSPAKKVPVGKAGTNGRRAHRVSRTSLSPMKMMISYETELMPPIPPPSFSLAPRTSLLPTSFVLPPPSPRASLPTEPALPPPSPASPPEPETTTPPNQSPENSPPSSGSSAAPSDFLSVPATPQPVSRGFPVAKPFAPRIIHAYSPAKPSPLSRILMLNDSPLSPPRNMALSDLEDSPPSGPLEPVMEEPDDGGLGPAPPEEPPMSLAAELGVSESPPDTPLQERRMKPNVTAAAPRGRVFFPEPKKPPTVEKGKARAKPDPAPRARPSGTSEKENSNQRTKRAGTKSGKVSPVLVGGGGGTIARKISPTNTTSVAGGQTKTSIKAVVKASTASASNRPRLSTKPSGPSGGGPRRVPIDSADAPPIGKGWK</sequence>
<evidence type="ECO:0000256" key="2">
    <source>
        <dbReference type="ARBA" id="ARBA00023054"/>
    </source>
</evidence>
<feature type="compositionally biased region" description="Basic and acidic residues" evidence="4">
    <location>
        <begin position="729"/>
        <end position="749"/>
    </location>
</feature>
<evidence type="ECO:0000313" key="6">
    <source>
        <dbReference type="Proteomes" id="UP000284706"/>
    </source>
</evidence>
<keyword evidence="2 3" id="KW-0175">Coiled coil</keyword>
<name>A0A409WAA4_9AGAR</name>
<feature type="region of interest" description="Disordered" evidence="4">
    <location>
        <begin position="446"/>
        <end position="617"/>
    </location>
</feature>
<feature type="compositionally biased region" description="Basic residues" evidence="4">
    <location>
        <begin position="467"/>
        <end position="489"/>
    </location>
</feature>
<dbReference type="InParanoid" id="A0A409WAA4"/>
<feature type="region of interest" description="Disordered" evidence="4">
    <location>
        <begin position="629"/>
        <end position="856"/>
    </location>
</feature>